<dbReference type="GO" id="GO:0003700">
    <property type="term" value="F:DNA-binding transcription factor activity"/>
    <property type="evidence" value="ECO:0007669"/>
    <property type="project" value="InterPro"/>
</dbReference>
<keyword evidence="4" id="KW-0804">Transcription</keyword>
<dbReference type="InterPro" id="IPR018872">
    <property type="entry name" value="Zn-cluster-dom"/>
</dbReference>
<dbReference type="Pfam" id="PF10533">
    <property type="entry name" value="Plant_zn_clust"/>
    <property type="match status" value="1"/>
</dbReference>
<name>A0A8J5FRE8_ZINOF</name>
<proteinExistence type="predicted"/>
<keyword evidence="5" id="KW-0539">Nucleus</keyword>
<dbReference type="AlphaFoldDB" id="A0A8J5FRE8"/>
<dbReference type="Pfam" id="PF03106">
    <property type="entry name" value="WRKY"/>
    <property type="match status" value="1"/>
</dbReference>
<evidence type="ECO:0000256" key="6">
    <source>
        <dbReference type="SAM" id="MobiDB-lite"/>
    </source>
</evidence>
<dbReference type="OrthoDB" id="777189at2759"/>
<evidence type="ECO:0000256" key="3">
    <source>
        <dbReference type="ARBA" id="ARBA00023125"/>
    </source>
</evidence>
<dbReference type="InterPro" id="IPR044810">
    <property type="entry name" value="WRKY_plant"/>
</dbReference>
<comment type="caution">
    <text evidence="8">The sequence shown here is derived from an EMBL/GenBank/DDBJ whole genome shotgun (WGS) entry which is preliminary data.</text>
</comment>
<evidence type="ECO:0000256" key="1">
    <source>
        <dbReference type="ARBA" id="ARBA00004123"/>
    </source>
</evidence>
<evidence type="ECO:0000256" key="4">
    <source>
        <dbReference type="ARBA" id="ARBA00023163"/>
    </source>
</evidence>
<accession>A0A8J5FRE8</accession>
<protein>
    <recommendedName>
        <fullName evidence="7">WRKY domain-containing protein</fullName>
    </recommendedName>
</protein>
<dbReference type="EMBL" id="JACMSC010000013">
    <property type="protein sequence ID" value="KAG6493598.1"/>
    <property type="molecule type" value="Genomic_DNA"/>
</dbReference>
<feature type="domain" description="WRKY" evidence="7">
    <location>
        <begin position="158"/>
        <end position="224"/>
    </location>
</feature>
<dbReference type="InterPro" id="IPR003657">
    <property type="entry name" value="WRKY_dom"/>
</dbReference>
<dbReference type="GO" id="GO:0005634">
    <property type="term" value="C:nucleus"/>
    <property type="evidence" value="ECO:0007669"/>
    <property type="project" value="UniProtKB-SubCell"/>
</dbReference>
<reference evidence="8 9" key="1">
    <citation type="submission" date="2020-08" db="EMBL/GenBank/DDBJ databases">
        <title>Plant Genome Project.</title>
        <authorList>
            <person name="Zhang R.-G."/>
        </authorList>
    </citation>
    <scope>NUCLEOTIDE SEQUENCE [LARGE SCALE GENOMIC DNA]</scope>
    <source>
        <tissue evidence="8">Rhizome</tissue>
    </source>
</reference>
<dbReference type="Proteomes" id="UP000734854">
    <property type="component" value="Unassembled WGS sequence"/>
</dbReference>
<sequence>MAVDSTGYATDHHAEIQEAAAAGLRSLERLVLQFSLHQPSSDCRDIADQIVKFKDVISVLKRTGHARFRRGPQPAAVSARNGSVTGKVGNSAVLVPSTGAAAAVTRGGKPPLACSHKRKDAPDTVHSAGEVSGARCHCSKKRSRDGKTVVRVPAISSRNADIPADEYTWRKYGQKPIKGSPYPRGYYRCSGVNGCPARKQVERAADDPAMLIVTYEGEHRHDRRGKSTPEFPVVDEASR</sequence>
<dbReference type="SMART" id="SM00774">
    <property type="entry name" value="WRKY"/>
    <property type="match status" value="1"/>
</dbReference>
<dbReference type="PANTHER" id="PTHR31282">
    <property type="entry name" value="WRKY TRANSCRIPTION FACTOR 21-RELATED"/>
    <property type="match status" value="1"/>
</dbReference>
<keyword evidence="2" id="KW-0805">Transcription regulation</keyword>
<evidence type="ECO:0000259" key="7">
    <source>
        <dbReference type="PROSITE" id="PS50811"/>
    </source>
</evidence>
<keyword evidence="9" id="KW-1185">Reference proteome</keyword>
<gene>
    <name evidence="8" type="ORF">ZIOFF_048590</name>
</gene>
<evidence type="ECO:0000313" key="8">
    <source>
        <dbReference type="EMBL" id="KAG6493598.1"/>
    </source>
</evidence>
<dbReference type="PROSITE" id="PS50811">
    <property type="entry name" value="WRKY"/>
    <property type="match status" value="1"/>
</dbReference>
<feature type="region of interest" description="Disordered" evidence="6">
    <location>
        <begin position="217"/>
        <end position="239"/>
    </location>
</feature>
<evidence type="ECO:0000256" key="2">
    <source>
        <dbReference type="ARBA" id="ARBA00023015"/>
    </source>
</evidence>
<dbReference type="FunFam" id="2.20.25.80:FF:000004">
    <property type="entry name" value="WRKY transcription factor 65"/>
    <property type="match status" value="1"/>
</dbReference>
<dbReference type="GO" id="GO:0043565">
    <property type="term" value="F:sequence-specific DNA binding"/>
    <property type="evidence" value="ECO:0007669"/>
    <property type="project" value="InterPro"/>
</dbReference>
<keyword evidence="3" id="KW-0238">DNA-binding</keyword>
<evidence type="ECO:0000256" key="5">
    <source>
        <dbReference type="ARBA" id="ARBA00023242"/>
    </source>
</evidence>
<evidence type="ECO:0000313" key="9">
    <source>
        <dbReference type="Proteomes" id="UP000734854"/>
    </source>
</evidence>
<comment type="subcellular location">
    <subcellularLocation>
        <location evidence="1">Nucleus</location>
    </subcellularLocation>
</comment>
<organism evidence="8 9">
    <name type="scientific">Zingiber officinale</name>
    <name type="common">Ginger</name>
    <name type="synonym">Amomum zingiber</name>
    <dbReference type="NCBI Taxonomy" id="94328"/>
    <lineage>
        <taxon>Eukaryota</taxon>
        <taxon>Viridiplantae</taxon>
        <taxon>Streptophyta</taxon>
        <taxon>Embryophyta</taxon>
        <taxon>Tracheophyta</taxon>
        <taxon>Spermatophyta</taxon>
        <taxon>Magnoliopsida</taxon>
        <taxon>Liliopsida</taxon>
        <taxon>Zingiberales</taxon>
        <taxon>Zingiberaceae</taxon>
        <taxon>Zingiber</taxon>
    </lineage>
</organism>